<evidence type="ECO:0000313" key="1">
    <source>
        <dbReference type="EMBL" id="ABS77832.2"/>
    </source>
</evidence>
<reference evidence="1 2" key="1">
    <citation type="journal article" date="2009" name="Infect. Immun.">
        <title>Comparative genomics reveal extensive transposon-mediated genomic plasticity and diversity among potential effector proteins within the genus Coxiella.</title>
        <authorList>
            <person name="Beare P.A."/>
            <person name="Unsworth N."/>
            <person name="Andoh M."/>
            <person name="Voth D.E."/>
            <person name="Omsland A."/>
            <person name="Gilk S.D."/>
            <person name="Williams K.P."/>
            <person name="Sobral B.W."/>
            <person name="Kupko J.J.III."/>
            <person name="Porcella S.F."/>
            <person name="Samuel J.E."/>
            <person name="Heinzen R.A."/>
        </authorList>
    </citation>
    <scope>NUCLEOTIDE SEQUENCE [LARGE SCALE GENOMIC DNA]</scope>
    <source>
        <strain evidence="1 2">Dugway 5J108-111</strain>
    </source>
</reference>
<dbReference type="EMBL" id="CP000733">
    <property type="protein sequence ID" value="ABS77832.2"/>
    <property type="molecule type" value="Genomic_DNA"/>
</dbReference>
<sequence>MRKRKMENQLDDYFEADIFNYCAVVMLETLGNEDPTQSEIDPKDQLPKILF</sequence>
<dbReference type="KEGG" id="cbd:CBUD_2072"/>
<dbReference type="Proteomes" id="UP000008555">
    <property type="component" value="Chromosome"/>
</dbReference>
<dbReference type="HOGENOM" id="CLU_3182660_0_0_6"/>
<gene>
    <name evidence="1" type="ordered locus">CBUD_2072</name>
</gene>
<proteinExistence type="predicted"/>
<organism evidence="1 2">
    <name type="scientific">Coxiella burnetii (strain Dugway 5J108-111)</name>
    <dbReference type="NCBI Taxonomy" id="434922"/>
    <lineage>
        <taxon>Bacteria</taxon>
        <taxon>Pseudomonadati</taxon>
        <taxon>Pseudomonadota</taxon>
        <taxon>Gammaproteobacteria</taxon>
        <taxon>Legionellales</taxon>
        <taxon>Coxiellaceae</taxon>
        <taxon>Coxiella</taxon>
    </lineage>
</organism>
<protein>
    <submittedName>
        <fullName evidence="1">Hypothetical cytosolic protein</fullName>
    </submittedName>
</protein>
<name>A9KGZ1_COXBN</name>
<dbReference type="AlphaFoldDB" id="A9KGZ1"/>
<dbReference type="RefSeq" id="WP_010958573.1">
    <property type="nucleotide sequence ID" value="NC_009727.1"/>
</dbReference>
<evidence type="ECO:0000313" key="2">
    <source>
        <dbReference type="Proteomes" id="UP000008555"/>
    </source>
</evidence>
<accession>A9KGZ1</accession>